<gene>
    <name evidence="2" type="ORF">CLO192961_LOCUS184495</name>
</gene>
<reference evidence="2 3" key="1">
    <citation type="submission" date="2019-06" db="EMBL/GenBank/DDBJ databases">
        <authorList>
            <person name="Broberg M."/>
        </authorList>
    </citation>
    <scope>NUCLEOTIDE SEQUENCE [LARGE SCALE GENOMIC DNA]</scope>
</reference>
<dbReference type="PANTHER" id="PTHR45527">
    <property type="entry name" value="NONRIBOSOMAL PEPTIDE SYNTHETASE"/>
    <property type="match status" value="1"/>
</dbReference>
<dbReference type="Gene3D" id="3.30.559.30">
    <property type="entry name" value="Nonribosomal peptide synthetase, condensation domain"/>
    <property type="match status" value="1"/>
</dbReference>
<evidence type="ECO:0000313" key="2">
    <source>
        <dbReference type="EMBL" id="VUC26264.1"/>
    </source>
</evidence>
<dbReference type="Proteomes" id="UP000766486">
    <property type="component" value="Unassembled WGS sequence"/>
</dbReference>
<protein>
    <recommendedName>
        <fullName evidence="4">Condensation domain-containing protein</fullName>
    </recommendedName>
</protein>
<accession>A0ABY6U7T6</accession>
<dbReference type="EMBL" id="CABFNS010000744">
    <property type="protein sequence ID" value="VUC26264.1"/>
    <property type="molecule type" value="Genomic_DNA"/>
</dbReference>
<keyword evidence="3" id="KW-1185">Reference proteome</keyword>
<proteinExistence type="predicted"/>
<comment type="caution">
    <text evidence="2">The sequence shown here is derived from an EMBL/GenBank/DDBJ whole genome shotgun (WGS) entry which is preliminary data.</text>
</comment>
<sequence length="118" mass="13282">MSDICFGYITSGRDISIDDVDKIVGPLINGLISRIKLDNPVANVLEGTSRNLNTHFNFQHVSLARLQGELGLSGQQLFNTGLSIRQDFGSSQLNQDFHFQNTFTHDPNEPYIYPKEIR</sequence>
<evidence type="ECO:0000313" key="3">
    <source>
        <dbReference type="Proteomes" id="UP000766486"/>
    </source>
</evidence>
<dbReference type="PANTHER" id="PTHR45527:SF16">
    <property type="entry name" value="NONRIBOSOMAL PEPTIDE SYNTHASE ATNA-RELATED"/>
    <property type="match status" value="1"/>
</dbReference>
<evidence type="ECO:0008006" key="4">
    <source>
        <dbReference type="Google" id="ProtNLM"/>
    </source>
</evidence>
<name>A0ABY6U7T6_BIOOC</name>
<dbReference type="SUPFAM" id="SSF52777">
    <property type="entry name" value="CoA-dependent acyltransferases"/>
    <property type="match status" value="1"/>
</dbReference>
<keyword evidence="1" id="KW-0436">Ligase</keyword>
<evidence type="ECO:0000256" key="1">
    <source>
        <dbReference type="ARBA" id="ARBA00022598"/>
    </source>
</evidence>
<organism evidence="2 3">
    <name type="scientific">Bionectria ochroleuca</name>
    <name type="common">Gliocladium roseum</name>
    <dbReference type="NCBI Taxonomy" id="29856"/>
    <lineage>
        <taxon>Eukaryota</taxon>
        <taxon>Fungi</taxon>
        <taxon>Dikarya</taxon>
        <taxon>Ascomycota</taxon>
        <taxon>Pezizomycotina</taxon>
        <taxon>Sordariomycetes</taxon>
        <taxon>Hypocreomycetidae</taxon>
        <taxon>Hypocreales</taxon>
        <taxon>Bionectriaceae</taxon>
        <taxon>Clonostachys</taxon>
    </lineage>
</organism>